<dbReference type="PANTHER" id="PTHR16305">
    <property type="entry name" value="TESTICULAR SOLUBLE ADENYLYL CYCLASE"/>
    <property type="match status" value="1"/>
</dbReference>
<dbReference type="GO" id="GO:0006355">
    <property type="term" value="P:regulation of DNA-templated transcription"/>
    <property type="evidence" value="ECO:0007669"/>
    <property type="project" value="InterPro"/>
</dbReference>
<dbReference type="InterPro" id="IPR000792">
    <property type="entry name" value="Tscrpt_reg_LuxR_C"/>
</dbReference>
<dbReference type="Gene3D" id="1.10.10.10">
    <property type="entry name" value="Winged helix-like DNA-binding domain superfamily/Winged helix DNA-binding domain"/>
    <property type="match status" value="1"/>
</dbReference>
<dbReference type="CDD" id="cd06170">
    <property type="entry name" value="LuxR_C_like"/>
    <property type="match status" value="1"/>
</dbReference>
<dbReference type="SUPFAM" id="SSF46894">
    <property type="entry name" value="C-terminal effector domain of the bipartite response regulators"/>
    <property type="match status" value="1"/>
</dbReference>
<reference evidence="4 5" key="1">
    <citation type="submission" date="2019-06" db="EMBL/GenBank/DDBJ databases">
        <title>Genome sequencing of plant associated microbes to promote plant fitness in Sorghum bicolor and Oryza sativa.</title>
        <authorList>
            <person name="Coleman-Derr D."/>
        </authorList>
    </citation>
    <scope>NUCLEOTIDE SEQUENCE [LARGE SCALE GENOMIC DNA]</scope>
    <source>
        <strain evidence="4 5">KV-663</strain>
    </source>
</reference>
<dbReference type="PRINTS" id="PR00038">
    <property type="entry name" value="HTHLUXR"/>
</dbReference>
<dbReference type="Proteomes" id="UP000316747">
    <property type="component" value="Unassembled WGS sequence"/>
</dbReference>
<keyword evidence="5" id="KW-1185">Reference proteome</keyword>
<feature type="domain" description="HTH luxR-type" evidence="3">
    <location>
        <begin position="811"/>
        <end position="876"/>
    </location>
</feature>
<dbReference type="SUPFAM" id="SSF52540">
    <property type="entry name" value="P-loop containing nucleoside triphosphate hydrolases"/>
    <property type="match status" value="1"/>
</dbReference>
<keyword evidence="1" id="KW-0547">Nucleotide-binding</keyword>
<gene>
    <name evidence="4" type="ORF">FBY41_1258</name>
</gene>
<dbReference type="GO" id="GO:0003677">
    <property type="term" value="F:DNA binding"/>
    <property type="evidence" value="ECO:0007669"/>
    <property type="project" value="InterPro"/>
</dbReference>
<keyword evidence="2" id="KW-0067">ATP-binding</keyword>
<evidence type="ECO:0000256" key="2">
    <source>
        <dbReference type="ARBA" id="ARBA00022840"/>
    </source>
</evidence>
<proteinExistence type="predicted"/>
<dbReference type="InterPro" id="IPR016032">
    <property type="entry name" value="Sig_transdc_resp-reg_C-effctor"/>
</dbReference>
<dbReference type="SMART" id="SM00421">
    <property type="entry name" value="HTH_LUXR"/>
    <property type="match status" value="1"/>
</dbReference>
<accession>A0A543I2Q0</accession>
<dbReference type="Pfam" id="PF13191">
    <property type="entry name" value="AAA_16"/>
    <property type="match status" value="1"/>
</dbReference>
<dbReference type="GO" id="GO:0004016">
    <property type="term" value="F:adenylate cyclase activity"/>
    <property type="evidence" value="ECO:0007669"/>
    <property type="project" value="TreeGrafter"/>
</dbReference>
<evidence type="ECO:0000313" key="5">
    <source>
        <dbReference type="Proteomes" id="UP000316747"/>
    </source>
</evidence>
<sequence length="878" mass="94760">MCPEAQPSYASGVEVVERDPQIAQLRRAMRSVVRRGRVIAVTGEPGAGKTTLLRAVTSASESTRVARGLCDPLATPRPLGPVRDVLAELGAALPDDGSTAPAEVGARLAIALADQATTVVIEDAQWIDEASVDVLRFLARRVETLPTLLLLSYRADEIGPGHTLRPLLGDLARLEHATTITLSPLSIEAVGTLLRDTSLDPQRVHRITAGNAFYVTEIARHPDEELPSSVRDAVLASTSSVEDADLEVLQIIATSPDAVDDRLLPLLGIDLPQLRRIESTGLLNRSRRGLAYRHELARLAVADAIPLGGAPALHARMLAALEQFGSTDVALLTHHARAAHDRGRTSRYAVLAGTEAARAGSHTEAVAFLALALSHLDEDRSEQARVLQLLSNEQYMVSRLPDAVSSISTAIRLWDEIGDADGVAAAHDRGAVIEYYSARRVAAERHARLAARDPDTAAYASACATQAYLAYRRNDDEAADLNLRAARERAEATGDELVRLRCDIVTAAANLVRGSYDARALLEQHAQTALELSFDELGTTAYSNLSAIDIEQRRYREAEEVLARSIPITVERDIPLCNQWQRGMRARVHLHRGRWAAAEEDARAVLEEGAAPLASMWPHLVLGLIALRRMDGAGAEADDGSRAATVAGHLDAAWELAARLDEPLARLPVLSALVEQAWVNDTHDERLQAISPTLASVSSTPGMGWAMGDLAVWADRIALERGGIDTRNLDLAEPFRLELDGLHGVAAQWWVRAGAPFESAITAAHSADPVTARLGVEELESLGARATAHRCRDLLRSKGFPVAARGRRASTRANPSGLTNRQLDVARLVARGLTNAELAEQLFISPKTADHHVSAVLTKLGLRTRREVARRSVELGLD</sequence>
<dbReference type="InterPro" id="IPR011990">
    <property type="entry name" value="TPR-like_helical_dom_sf"/>
</dbReference>
<protein>
    <submittedName>
        <fullName evidence="4">Regulatory LuxR family protein</fullName>
    </submittedName>
</protein>
<comment type="caution">
    <text evidence="4">The sequence shown here is derived from an EMBL/GenBank/DDBJ whole genome shotgun (WGS) entry which is preliminary data.</text>
</comment>
<organism evidence="4 5">
    <name type="scientific">Humibacillus xanthopallidus</name>
    <dbReference type="NCBI Taxonomy" id="412689"/>
    <lineage>
        <taxon>Bacteria</taxon>
        <taxon>Bacillati</taxon>
        <taxon>Actinomycetota</taxon>
        <taxon>Actinomycetes</taxon>
        <taxon>Micrococcales</taxon>
        <taxon>Intrasporangiaceae</taxon>
        <taxon>Humibacillus</taxon>
    </lineage>
</organism>
<evidence type="ECO:0000313" key="4">
    <source>
        <dbReference type="EMBL" id="TQM64876.1"/>
    </source>
</evidence>
<dbReference type="PROSITE" id="PS50043">
    <property type="entry name" value="HTH_LUXR_2"/>
    <property type="match status" value="1"/>
</dbReference>
<dbReference type="GO" id="GO:0005737">
    <property type="term" value="C:cytoplasm"/>
    <property type="evidence" value="ECO:0007669"/>
    <property type="project" value="TreeGrafter"/>
</dbReference>
<dbReference type="Gene3D" id="1.25.40.10">
    <property type="entry name" value="Tetratricopeptide repeat domain"/>
    <property type="match status" value="1"/>
</dbReference>
<dbReference type="Pfam" id="PF00196">
    <property type="entry name" value="GerE"/>
    <property type="match status" value="1"/>
</dbReference>
<dbReference type="AlphaFoldDB" id="A0A543I2Q0"/>
<name>A0A543I2Q0_9MICO</name>
<dbReference type="EMBL" id="VFPM01000001">
    <property type="protein sequence ID" value="TQM64876.1"/>
    <property type="molecule type" value="Genomic_DNA"/>
</dbReference>
<evidence type="ECO:0000256" key="1">
    <source>
        <dbReference type="ARBA" id="ARBA00022741"/>
    </source>
</evidence>
<dbReference type="InterPro" id="IPR027417">
    <property type="entry name" value="P-loop_NTPase"/>
</dbReference>
<dbReference type="InterPro" id="IPR041664">
    <property type="entry name" value="AAA_16"/>
</dbReference>
<dbReference type="Gene3D" id="3.40.50.300">
    <property type="entry name" value="P-loop containing nucleotide triphosphate hydrolases"/>
    <property type="match status" value="1"/>
</dbReference>
<dbReference type="GO" id="GO:0005524">
    <property type="term" value="F:ATP binding"/>
    <property type="evidence" value="ECO:0007669"/>
    <property type="project" value="UniProtKB-KW"/>
</dbReference>
<dbReference type="PANTHER" id="PTHR16305:SF35">
    <property type="entry name" value="TRANSCRIPTIONAL ACTIVATOR DOMAIN"/>
    <property type="match status" value="1"/>
</dbReference>
<dbReference type="InterPro" id="IPR036388">
    <property type="entry name" value="WH-like_DNA-bd_sf"/>
</dbReference>
<evidence type="ECO:0000259" key="3">
    <source>
        <dbReference type="PROSITE" id="PS50043"/>
    </source>
</evidence>